<reference evidence="2" key="1">
    <citation type="submission" date="2016-04" db="EMBL/GenBank/DDBJ databases">
        <authorList>
            <person name="Evans L.H."/>
            <person name="Alamgir A."/>
            <person name="Owens N."/>
            <person name="Weber N.D."/>
            <person name="Virtaneva K."/>
            <person name="Barbian K."/>
            <person name="Babar A."/>
            <person name="Rosenke K."/>
        </authorList>
    </citation>
    <scope>NUCLEOTIDE SEQUENCE [LARGE SCALE GENOMIC DNA]</scope>
    <source>
        <strain evidence="2">CBS 101.48</strain>
    </source>
</reference>
<dbReference type="Proteomes" id="UP000078561">
    <property type="component" value="Unassembled WGS sequence"/>
</dbReference>
<dbReference type="InterPro" id="IPR041667">
    <property type="entry name" value="Cupin_8"/>
</dbReference>
<dbReference type="Gene3D" id="2.60.120.650">
    <property type="entry name" value="Cupin"/>
    <property type="match status" value="1"/>
</dbReference>
<dbReference type="STRING" id="4829.A0A168SUG2"/>
<proteinExistence type="predicted"/>
<evidence type="ECO:0000259" key="1">
    <source>
        <dbReference type="PROSITE" id="PS51184"/>
    </source>
</evidence>
<dbReference type="OrthoDB" id="47172at2759"/>
<dbReference type="SMART" id="SM00558">
    <property type="entry name" value="JmjC"/>
    <property type="match status" value="1"/>
</dbReference>
<dbReference type="InterPro" id="IPR003347">
    <property type="entry name" value="JmjC_dom"/>
</dbReference>
<dbReference type="Pfam" id="PF13621">
    <property type="entry name" value="Cupin_8"/>
    <property type="match status" value="1"/>
</dbReference>
<dbReference type="OMA" id="VPDYCYI"/>
<organism evidence="2">
    <name type="scientific">Absidia glauca</name>
    <name type="common">Pin mould</name>
    <dbReference type="NCBI Taxonomy" id="4829"/>
    <lineage>
        <taxon>Eukaryota</taxon>
        <taxon>Fungi</taxon>
        <taxon>Fungi incertae sedis</taxon>
        <taxon>Mucoromycota</taxon>
        <taxon>Mucoromycotina</taxon>
        <taxon>Mucoromycetes</taxon>
        <taxon>Mucorales</taxon>
        <taxon>Cunninghamellaceae</taxon>
        <taxon>Absidia</taxon>
    </lineage>
</organism>
<accession>A0A168SUG2</accession>
<evidence type="ECO:0000313" key="2">
    <source>
        <dbReference type="EMBL" id="SAM08958.1"/>
    </source>
</evidence>
<dbReference type="InParanoid" id="A0A168SUG2"/>
<dbReference type="PANTHER" id="PTHR12461">
    <property type="entry name" value="HYPOXIA-INDUCIBLE FACTOR 1 ALPHA INHIBITOR-RELATED"/>
    <property type="match status" value="1"/>
</dbReference>
<dbReference type="PANTHER" id="PTHR12461:SF105">
    <property type="entry name" value="HYPOXIA-INDUCIBLE FACTOR 1-ALPHA INHIBITOR"/>
    <property type="match status" value="1"/>
</dbReference>
<evidence type="ECO:0000313" key="3">
    <source>
        <dbReference type="Proteomes" id="UP000078561"/>
    </source>
</evidence>
<name>A0A168SUG2_ABSGL</name>
<dbReference type="PROSITE" id="PS51184">
    <property type="entry name" value="JMJC"/>
    <property type="match status" value="1"/>
</dbReference>
<keyword evidence="3" id="KW-1185">Reference proteome</keyword>
<gene>
    <name evidence="2" type="primary">ABSGL_14624.1 scaffold 14663</name>
</gene>
<feature type="domain" description="JmjC" evidence="1">
    <location>
        <begin position="280"/>
        <end position="421"/>
    </location>
</feature>
<protein>
    <recommendedName>
        <fullName evidence="1">JmjC domain-containing protein</fullName>
    </recommendedName>
</protein>
<sequence>MAPLNVNLLKNNLIALFKEKCQKEELELCGESVVSLFNCLVQKSLDDPTNPSIQQQQQVEALIDLANERLLMYPYKDVPSCWRSLLMDASLLQAFGLLTVMEQQEAKTTTTNELGRQVIKIVDTALVVSGCPGDKRRQLTLELLNTLQSWLRPPSSGTNHHRLLTLDATAPLPTLQHPIPTLHQPPDYLWFEAHINQVPMATPLRLCGLMDHWPACSSRPWNDLDYLLQMTGDRIVPIEIGPNYTDPSWQQKMVRMEDFIHNYILSPSTTAYLAQHNLFDHIPLLANDISIPEYCYVDPKPSQWYSSAPPDVIQHAWFGPKGTVSPLHQDPYHNLLAQVVGKKYIRLYAPTLSQALYPFDGMMSNTSQVDLDSPDLDAYPLFAQAEYMECILEPGEMLYIPPKWWHYVRSLDTSFSVSFWF</sequence>
<dbReference type="AlphaFoldDB" id="A0A168SUG2"/>
<dbReference type="SUPFAM" id="SSF51197">
    <property type="entry name" value="Clavaminate synthase-like"/>
    <property type="match status" value="1"/>
</dbReference>
<dbReference type="EMBL" id="LT554937">
    <property type="protein sequence ID" value="SAM08958.1"/>
    <property type="molecule type" value="Genomic_DNA"/>
</dbReference>